<dbReference type="InterPro" id="IPR004919">
    <property type="entry name" value="GmrSD_N"/>
</dbReference>
<proteinExistence type="predicted"/>
<evidence type="ECO:0000259" key="1">
    <source>
        <dbReference type="Pfam" id="PF03235"/>
    </source>
</evidence>
<organism evidence="2 3">
    <name type="scientific">Phocaeicola salanitronis (strain DSM 18170 / JCM 13657 / CCUG 60908 / BL78)</name>
    <name type="common">Bacteroides salanitronis</name>
    <dbReference type="NCBI Taxonomy" id="667015"/>
    <lineage>
        <taxon>Bacteria</taxon>
        <taxon>Pseudomonadati</taxon>
        <taxon>Bacteroidota</taxon>
        <taxon>Bacteroidia</taxon>
        <taxon>Bacteroidales</taxon>
        <taxon>Bacteroidaceae</taxon>
        <taxon>Phocaeicola</taxon>
    </lineage>
</organism>
<gene>
    <name evidence="2" type="ordered locus">Bacsa_0351</name>
</gene>
<dbReference type="KEGG" id="bsa:Bacsa_0351"/>
<dbReference type="Gene3D" id="3.90.1530.10">
    <property type="entry name" value="Conserved hypothetical protein from pyrococcus furiosus pfu- 392566-001, ParB domain"/>
    <property type="match status" value="1"/>
</dbReference>
<dbReference type="PANTHER" id="PTHR39639:SF1">
    <property type="entry name" value="DUF262 DOMAIN-CONTAINING PROTEIN"/>
    <property type="match status" value="1"/>
</dbReference>
<dbReference type="EMBL" id="CP002530">
    <property type="protein sequence ID" value="ADY34953.1"/>
    <property type="molecule type" value="Genomic_DNA"/>
</dbReference>
<dbReference type="Pfam" id="PF03235">
    <property type="entry name" value="GmrSD_N"/>
    <property type="match status" value="1"/>
</dbReference>
<dbReference type="HOGENOM" id="CLU_690176_0_0_10"/>
<evidence type="ECO:0000313" key="2">
    <source>
        <dbReference type="EMBL" id="ADY34953.1"/>
    </source>
</evidence>
<reference evidence="2 3" key="1">
    <citation type="journal article" date="2011" name="Stand. Genomic Sci.">
        <title>Complete genome sequence of Bacteroides salanitronis type strain (BL78).</title>
        <authorList>
            <person name="Gronow S."/>
            <person name="Held B."/>
            <person name="Lucas S."/>
            <person name="Lapidus A."/>
            <person name="Del Rio T.G."/>
            <person name="Nolan M."/>
            <person name="Tice H."/>
            <person name="Deshpande S."/>
            <person name="Cheng J.F."/>
            <person name="Pitluck S."/>
            <person name="Liolios K."/>
            <person name="Pagani I."/>
            <person name="Ivanova N."/>
            <person name="Mavromatis K."/>
            <person name="Pati A."/>
            <person name="Tapia R."/>
            <person name="Han C."/>
            <person name="Goodwin L."/>
            <person name="Chen A."/>
            <person name="Palaniappan K."/>
            <person name="Land M."/>
            <person name="Hauser L."/>
            <person name="Chang Y.J."/>
            <person name="Jeffries C.D."/>
            <person name="Brambilla E.M."/>
            <person name="Rohde M."/>
            <person name="Goker M."/>
            <person name="Detter J.C."/>
            <person name="Woyke T."/>
            <person name="Bristow J."/>
            <person name="Markowitz V."/>
            <person name="Hugenholtz P."/>
            <person name="Kyrpides N.C."/>
            <person name="Klenk H.P."/>
            <person name="Eisen J.A."/>
        </authorList>
    </citation>
    <scope>NUCLEOTIDE SEQUENCE [LARGE SCALE GENOMIC DNA]</scope>
    <source>
        <strain evidence="2 3">DSM 18170</strain>
    </source>
</reference>
<accession>F0R7P6</accession>
<name>F0R7P6_PHOSB</name>
<dbReference type="AlphaFoldDB" id="F0R7P6"/>
<sequence length="388" mass="45105">MKNRVHYGEFTLDYWLKQLVSGGIVLPEYQRSFVWSKEQIKNLINSISRDEFVPPVTIGKLNDKNIIIDGQQRLTSIALAYLNIVPNERRYKKTVKVEGDNEDDELEEEHYFEWTINTLKELGTNINEIKKALIDNHDYETLGTHWVNDEFLKKHYLGFSYIIPHTETLEDARHRFFSTIFRNVNIGGTNLLKTESRKSLYYLNKAYVPLFAPEFAQNILVKQFGADPQPIDFLRLLALVLDYSKNNDSSKVMKGYKTKSEIYYEIFISDTVDPDSASGIFKNINDIIPKAEIEAKMNELKAEWIKLSMPQDLSSIIDVDIYMLGLIYWVLIKKEQLNNEKIAELKVKLEDKIRKFKGNPSHAKSPASLKYLRERINASIGIFKNYLA</sequence>
<dbReference type="InterPro" id="IPR036086">
    <property type="entry name" value="ParB/Sulfiredoxin_sf"/>
</dbReference>
<dbReference type="RefSeq" id="WP_013616415.1">
    <property type="nucleotide sequence ID" value="NC_015164.1"/>
</dbReference>
<protein>
    <recommendedName>
        <fullName evidence="1">GmrSD restriction endonucleases N-terminal domain-containing protein</fullName>
    </recommendedName>
</protein>
<dbReference type="eggNOG" id="COG1479">
    <property type="taxonomic scope" value="Bacteria"/>
</dbReference>
<dbReference type="Proteomes" id="UP000007486">
    <property type="component" value="Chromosome"/>
</dbReference>
<evidence type="ECO:0000313" key="3">
    <source>
        <dbReference type="Proteomes" id="UP000007486"/>
    </source>
</evidence>
<dbReference type="SUPFAM" id="SSF110849">
    <property type="entry name" value="ParB/Sulfiredoxin"/>
    <property type="match status" value="1"/>
</dbReference>
<dbReference type="STRING" id="667015.Bacsa_0351"/>
<keyword evidence="3" id="KW-1185">Reference proteome</keyword>
<feature type="domain" description="GmrSD restriction endonucleases N-terminal" evidence="1">
    <location>
        <begin position="18"/>
        <end position="201"/>
    </location>
</feature>
<dbReference type="OrthoDB" id="9798761at2"/>
<dbReference type="PANTHER" id="PTHR39639">
    <property type="entry name" value="CHROMOSOME 16, WHOLE GENOME SHOTGUN SEQUENCE"/>
    <property type="match status" value="1"/>
</dbReference>